<dbReference type="PANTHER" id="PTHR30386:SF26">
    <property type="entry name" value="TRANSPORT PROTEIN COMB"/>
    <property type="match status" value="1"/>
</dbReference>
<keyword evidence="6 9" id="KW-0812">Transmembrane</keyword>
<dbReference type="PRINTS" id="PR01490">
    <property type="entry name" value="RTXTOXIND"/>
</dbReference>
<evidence type="ECO:0000256" key="4">
    <source>
        <dbReference type="ARBA" id="ARBA00022475"/>
    </source>
</evidence>
<evidence type="ECO:0000256" key="7">
    <source>
        <dbReference type="ARBA" id="ARBA00022989"/>
    </source>
</evidence>
<evidence type="ECO:0000256" key="10">
    <source>
        <dbReference type="SAM" id="Coils"/>
    </source>
</evidence>
<protein>
    <recommendedName>
        <fullName evidence="9">Membrane fusion protein (MFP) family protein</fullName>
    </recommendedName>
</protein>
<keyword evidence="4 9" id="KW-1003">Cell membrane</keyword>
<evidence type="ECO:0000256" key="9">
    <source>
        <dbReference type="RuleBase" id="RU365093"/>
    </source>
</evidence>
<dbReference type="AlphaFoldDB" id="A0A7X0MV95"/>
<comment type="caution">
    <text evidence="14">The sequence shown here is derived from an EMBL/GenBank/DDBJ whole genome shotgun (WGS) entry which is preliminary data.</text>
</comment>
<evidence type="ECO:0000256" key="1">
    <source>
        <dbReference type="ARBA" id="ARBA00004377"/>
    </source>
</evidence>
<dbReference type="GO" id="GO:0005886">
    <property type="term" value="C:plasma membrane"/>
    <property type="evidence" value="ECO:0007669"/>
    <property type="project" value="UniProtKB-SubCell"/>
</dbReference>
<keyword evidence="3 9" id="KW-0813">Transport</keyword>
<dbReference type="InterPro" id="IPR058982">
    <property type="entry name" value="Beta-barrel_AprE"/>
</dbReference>
<evidence type="ECO:0000256" key="8">
    <source>
        <dbReference type="ARBA" id="ARBA00023136"/>
    </source>
</evidence>
<evidence type="ECO:0000259" key="13">
    <source>
        <dbReference type="Pfam" id="PF26002"/>
    </source>
</evidence>
<dbReference type="InterPro" id="IPR050739">
    <property type="entry name" value="MFP"/>
</dbReference>
<feature type="domain" description="AprE-like long alpha-helical hairpin" evidence="12">
    <location>
        <begin position="269"/>
        <end position="450"/>
    </location>
</feature>
<dbReference type="PANTHER" id="PTHR30386">
    <property type="entry name" value="MEMBRANE FUSION SUBUNIT OF EMRAB-TOLC MULTIDRUG EFFLUX PUMP"/>
    <property type="match status" value="1"/>
</dbReference>
<dbReference type="GO" id="GO:0009306">
    <property type="term" value="P:protein secretion"/>
    <property type="evidence" value="ECO:0007669"/>
    <property type="project" value="InterPro"/>
</dbReference>
<dbReference type="NCBIfam" id="TIGR01843">
    <property type="entry name" value="type_I_hlyD"/>
    <property type="match status" value="1"/>
</dbReference>
<dbReference type="PROSITE" id="PS00543">
    <property type="entry name" value="HLYD_FAMILY"/>
    <property type="match status" value="1"/>
</dbReference>
<dbReference type="EMBL" id="JACHHT010000001">
    <property type="protein sequence ID" value="MBB6521491.1"/>
    <property type="molecule type" value="Genomic_DNA"/>
</dbReference>
<keyword evidence="5 9" id="KW-0997">Cell inner membrane</keyword>
<keyword evidence="15" id="KW-1185">Reference proteome</keyword>
<evidence type="ECO:0000313" key="15">
    <source>
        <dbReference type="Proteomes" id="UP000528457"/>
    </source>
</evidence>
<evidence type="ECO:0000313" key="14">
    <source>
        <dbReference type="EMBL" id="MBB6521491.1"/>
    </source>
</evidence>
<dbReference type="Proteomes" id="UP000528457">
    <property type="component" value="Unassembled WGS sequence"/>
</dbReference>
<evidence type="ECO:0000256" key="5">
    <source>
        <dbReference type="ARBA" id="ARBA00022519"/>
    </source>
</evidence>
<name>A0A7X0MV95_9GAMM</name>
<evidence type="ECO:0000256" key="3">
    <source>
        <dbReference type="ARBA" id="ARBA00022448"/>
    </source>
</evidence>
<keyword evidence="10" id="KW-0175">Coiled coil</keyword>
<feature type="region of interest" description="Disordered" evidence="11">
    <location>
        <begin position="1"/>
        <end position="106"/>
    </location>
</feature>
<dbReference type="InParanoid" id="A0A7X0MV95"/>
<dbReference type="SUPFAM" id="SSF111369">
    <property type="entry name" value="HlyD-like secretion proteins"/>
    <property type="match status" value="1"/>
</dbReference>
<evidence type="ECO:0000256" key="6">
    <source>
        <dbReference type="ARBA" id="ARBA00022692"/>
    </source>
</evidence>
<dbReference type="Gene3D" id="2.40.50.100">
    <property type="match status" value="1"/>
</dbReference>
<feature type="compositionally biased region" description="Polar residues" evidence="11">
    <location>
        <begin position="78"/>
        <end position="102"/>
    </location>
</feature>
<feature type="compositionally biased region" description="Low complexity" evidence="11">
    <location>
        <begin position="49"/>
        <end position="77"/>
    </location>
</feature>
<feature type="transmembrane region" description="Helical" evidence="9">
    <location>
        <begin position="195"/>
        <end position="215"/>
    </location>
</feature>
<sequence length="604" mass="65664">MSSNNPSNPKNPDQPTKPKAAAPAKPAAAKVNVNASSVKVKAPTAQVRQQLDAKAQAAAAQKAQAQKKQPQNVKAPQSQAQNPKAQANVQKASVTPKPTSASPAAGDIKAETNADVTAEIKAEVKPTAQADMPAGNQNVEEASQAAPVAGEAATAQAKPKAWFEGDKELIQEDLDYMSSAAAAVLQQSPRGGQQLLWAICTFVIVAIVWASLAYVDEFTRGEGKVIPSSQVKVVQHQEGGIVAELFVREGQTVKAKEPLLRLDDTQFSSSLREADVTLDQLKAKAARLSYEADGADFPELPIEGVGETVWSQERALYLSRQEEQNSKDQVLAQQVTQRRQELNELKARRDQHQRSYRLLDQELQISKPLVSSGAMSQVELLRLERQVNDLYGELKGAELAIPRAQSSLQEARDKLQGAQLAFRNESRKELADVRLELQRLSESSGALEDRVDRTLVISPVAGTIKQVMVNTIGGVIQPGMDLIQIVPTEDSLLVEAKIRPTDIAFLHPGQEAIVKFTAYDFSIHGGLKGKVTHISPDTIVDEEGESFYTVRVETEKAFLGSEQEPLPIIPGMTVSVDILTGEKTVLDYILKPILKTKQLALRER</sequence>
<comment type="subcellular location">
    <subcellularLocation>
        <location evidence="1 9">Cell inner membrane</location>
        <topology evidence="1 9">Single-pass membrane protein</topology>
    </subcellularLocation>
</comment>
<feature type="compositionally biased region" description="Low complexity" evidence="11">
    <location>
        <begin position="1"/>
        <end position="42"/>
    </location>
</feature>
<reference evidence="14 15" key="1">
    <citation type="submission" date="2020-08" db="EMBL/GenBank/DDBJ databases">
        <title>Genomic Encyclopedia of Type Strains, Phase IV (KMG-IV): sequencing the most valuable type-strain genomes for metagenomic binning, comparative biology and taxonomic classification.</title>
        <authorList>
            <person name="Goeker M."/>
        </authorList>
    </citation>
    <scope>NUCLEOTIDE SEQUENCE [LARGE SCALE GENOMIC DNA]</scope>
    <source>
        <strain evidence="14 15">DSM 22368</strain>
    </source>
</reference>
<feature type="domain" description="AprE-like beta-barrel" evidence="13">
    <location>
        <begin position="492"/>
        <end position="581"/>
    </location>
</feature>
<dbReference type="InterPro" id="IPR058781">
    <property type="entry name" value="HH_AprE-like"/>
</dbReference>
<comment type="similarity">
    <text evidence="2 9">Belongs to the membrane fusion protein (MFP) (TC 8.A.1) family.</text>
</comment>
<gene>
    <name evidence="14" type="ORF">HNR48_001769</name>
</gene>
<dbReference type="Pfam" id="PF26002">
    <property type="entry name" value="Beta-barrel_AprE"/>
    <property type="match status" value="1"/>
</dbReference>
<dbReference type="Gene3D" id="2.40.30.170">
    <property type="match status" value="1"/>
</dbReference>
<evidence type="ECO:0000256" key="2">
    <source>
        <dbReference type="ARBA" id="ARBA00009477"/>
    </source>
</evidence>
<keyword evidence="8 9" id="KW-0472">Membrane</keyword>
<feature type="coiled-coil region" evidence="10">
    <location>
        <begin position="335"/>
        <end position="450"/>
    </location>
</feature>
<evidence type="ECO:0000256" key="11">
    <source>
        <dbReference type="SAM" id="MobiDB-lite"/>
    </source>
</evidence>
<dbReference type="RefSeq" id="WP_341800988.1">
    <property type="nucleotide sequence ID" value="NZ_JAAONY010000001.1"/>
</dbReference>
<evidence type="ECO:0000259" key="12">
    <source>
        <dbReference type="Pfam" id="PF25994"/>
    </source>
</evidence>
<dbReference type="InterPro" id="IPR006144">
    <property type="entry name" value="Secretion_HlyD_CS"/>
</dbReference>
<dbReference type="InterPro" id="IPR010129">
    <property type="entry name" value="T1SS_HlyD"/>
</dbReference>
<keyword evidence="7 9" id="KW-1133">Transmembrane helix</keyword>
<organism evidence="14 15">
    <name type="scientific">Pseudoteredinibacter isoporae</name>
    <dbReference type="NCBI Taxonomy" id="570281"/>
    <lineage>
        <taxon>Bacteria</taxon>
        <taxon>Pseudomonadati</taxon>
        <taxon>Pseudomonadota</taxon>
        <taxon>Gammaproteobacteria</taxon>
        <taxon>Cellvibrionales</taxon>
        <taxon>Cellvibrionaceae</taxon>
        <taxon>Pseudoteredinibacter</taxon>
    </lineage>
</organism>
<proteinExistence type="inferred from homology"/>
<accession>A0A7X0MV95</accession>
<dbReference type="Pfam" id="PF25994">
    <property type="entry name" value="HH_AprE"/>
    <property type="match status" value="1"/>
</dbReference>